<dbReference type="Pfam" id="PF01047">
    <property type="entry name" value="MarR"/>
    <property type="match status" value="1"/>
</dbReference>
<dbReference type="PANTHER" id="PTHR42756">
    <property type="entry name" value="TRANSCRIPTIONAL REGULATOR, MARR"/>
    <property type="match status" value="1"/>
</dbReference>
<evidence type="ECO:0000256" key="3">
    <source>
        <dbReference type="ARBA" id="ARBA00023163"/>
    </source>
</evidence>
<evidence type="ECO:0000313" key="6">
    <source>
        <dbReference type="Proteomes" id="UP000673394"/>
    </source>
</evidence>
<gene>
    <name evidence="5" type="ORF">I8J30_17840</name>
</gene>
<keyword evidence="2" id="KW-0238">DNA-binding</keyword>
<dbReference type="PRINTS" id="PR00598">
    <property type="entry name" value="HTHMARR"/>
</dbReference>
<dbReference type="EMBL" id="JAGKSP010000007">
    <property type="protein sequence ID" value="MBP3964584.1"/>
    <property type="molecule type" value="Genomic_DNA"/>
</dbReference>
<dbReference type="PROSITE" id="PS50995">
    <property type="entry name" value="HTH_MARR_2"/>
    <property type="match status" value="1"/>
</dbReference>
<proteinExistence type="predicted"/>
<dbReference type="Proteomes" id="UP000673394">
    <property type="component" value="Unassembled WGS sequence"/>
</dbReference>
<keyword evidence="1" id="KW-0805">Transcription regulation</keyword>
<reference evidence="5 6" key="1">
    <citation type="submission" date="2021-04" db="EMBL/GenBank/DDBJ databases">
        <title>Paenibacillus sp. DLE-14 whole genome sequence.</title>
        <authorList>
            <person name="Ham Y.J."/>
        </authorList>
    </citation>
    <scope>NUCLEOTIDE SEQUENCE [LARGE SCALE GENOMIC DNA]</scope>
    <source>
        <strain evidence="5 6">DLE-14</strain>
    </source>
</reference>
<organism evidence="5 6">
    <name type="scientific">Paenibacillus lignilyticus</name>
    <dbReference type="NCBI Taxonomy" id="1172615"/>
    <lineage>
        <taxon>Bacteria</taxon>
        <taxon>Bacillati</taxon>
        <taxon>Bacillota</taxon>
        <taxon>Bacilli</taxon>
        <taxon>Bacillales</taxon>
        <taxon>Paenibacillaceae</taxon>
        <taxon>Paenibacillus</taxon>
    </lineage>
</organism>
<feature type="domain" description="HTH marR-type" evidence="4">
    <location>
        <begin position="9"/>
        <end position="144"/>
    </location>
</feature>
<comment type="caution">
    <text evidence="5">The sequence shown here is derived from an EMBL/GenBank/DDBJ whole genome shotgun (WGS) entry which is preliminary data.</text>
</comment>
<keyword evidence="6" id="KW-1185">Reference proteome</keyword>
<dbReference type="SUPFAM" id="SSF46785">
    <property type="entry name" value="Winged helix' DNA-binding domain"/>
    <property type="match status" value="1"/>
</dbReference>
<evidence type="ECO:0000259" key="4">
    <source>
        <dbReference type="PROSITE" id="PS50995"/>
    </source>
</evidence>
<dbReference type="PANTHER" id="PTHR42756:SF1">
    <property type="entry name" value="TRANSCRIPTIONAL REPRESSOR OF EMRAB OPERON"/>
    <property type="match status" value="1"/>
</dbReference>
<dbReference type="Gene3D" id="1.10.10.10">
    <property type="entry name" value="Winged helix-like DNA-binding domain superfamily/Winged helix DNA-binding domain"/>
    <property type="match status" value="1"/>
</dbReference>
<evidence type="ECO:0000256" key="1">
    <source>
        <dbReference type="ARBA" id="ARBA00023015"/>
    </source>
</evidence>
<sequence>MSFQLDDDQAVSLKAFVVLSKAFRTLMDKAVKDMKQYELSSSEFTILEVLYTKGRIPLQQIGEKILVTSGSITYNIDKLEKKGLLKRIPCEDDRRVIFAEITQAGNDLFDDIFPKHAASIHLMSQSLSQEEKLTLIELLKKLGKGVES</sequence>
<accession>A0ABS5CFE5</accession>
<dbReference type="InterPro" id="IPR036390">
    <property type="entry name" value="WH_DNA-bd_sf"/>
</dbReference>
<evidence type="ECO:0000256" key="2">
    <source>
        <dbReference type="ARBA" id="ARBA00023125"/>
    </source>
</evidence>
<evidence type="ECO:0000313" key="5">
    <source>
        <dbReference type="EMBL" id="MBP3964584.1"/>
    </source>
</evidence>
<dbReference type="InterPro" id="IPR000835">
    <property type="entry name" value="HTH_MarR-typ"/>
</dbReference>
<keyword evidence="3" id="KW-0804">Transcription</keyword>
<dbReference type="PROSITE" id="PS01117">
    <property type="entry name" value="HTH_MARR_1"/>
    <property type="match status" value="1"/>
</dbReference>
<dbReference type="SMART" id="SM00347">
    <property type="entry name" value="HTH_MARR"/>
    <property type="match status" value="1"/>
</dbReference>
<dbReference type="InterPro" id="IPR036388">
    <property type="entry name" value="WH-like_DNA-bd_sf"/>
</dbReference>
<protein>
    <submittedName>
        <fullName evidence="5">MarR family transcriptional regulator</fullName>
    </submittedName>
</protein>
<name>A0ABS5CFE5_9BACL</name>
<dbReference type="RefSeq" id="WP_210660190.1">
    <property type="nucleotide sequence ID" value="NZ_JAGKSP010000007.1"/>
</dbReference>
<dbReference type="InterPro" id="IPR023187">
    <property type="entry name" value="Tscrpt_reg_MarR-type_CS"/>
</dbReference>